<dbReference type="PROSITE" id="PS01039">
    <property type="entry name" value="SBP_BACTERIAL_3"/>
    <property type="match status" value="1"/>
</dbReference>
<dbReference type="RefSeq" id="WP_126826074.1">
    <property type="nucleotide sequence ID" value="NZ_JBHLWU010000001.1"/>
</dbReference>
<name>A0A430AFT9_9ENTE</name>
<dbReference type="PROSITE" id="PS51257">
    <property type="entry name" value="PROKAR_LIPOPROTEIN"/>
    <property type="match status" value="1"/>
</dbReference>
<dbReference type="PANTHER" id="PTHR35936:SF34">
    <property type="entry name" value="ABC TRANSPORTER EXTRACELLULAR-BINDING PROTEIN YCKB-RELATED"/>
    <property type="match status" value="1"/>
</dbReference>
<proteinExistence type="inferred from homology"/>
<dbReference type="SUPFAM" id="SSF53850">
    <property type="entry name" value="Periplasmic binding protein-like II"/>
    <property type="match status" value="1"/>
</dbReference>
<dbReference type="EMBL" id="NGJZ01000003">
    <property type="protein sequence ID" value="RSU06555.1"/>
    <property type="molecule type" value="Genomic_DNA"/>
</dbReference>
<dbReference type="SMART" id="SM00062">
    <property type="entry name" value="PBPb"/>
    <property type="match status" value="1"/>
</dbReference>
<accession>A0A430AFT9</accession>
<dbReference type="InterPro" id="IPR018313">
    <property type="entry name" value="SBP_3_CS"/>
</dbReference>
<evidence type="ECO:0000256" key="5">
    <source>
        <dbReference type="SAM" id="SignalP"/>
    </source>
</evidence>
<dbReference type="Gene3D" id="3.40.190.10">
    <property type="entry name" value="Periplasmic binding protein-like II"/>
    <property type="match status" value="2"/>
</dbReference>
<evidence type="ECO:0000256" key="3">
    <source>
        <dbReference type="ARBA" id="ARBA00022729"/>
    </source>
</evidence>
<evidence type="ECO:0000256" key="2">
    <source>
        <dbReference type="ARBA" id="ARBA00010333"/>
    </source>
</evidence>
<comment type="similarity">
    <text evidence="2 4">Belongs to the bacterial solute-binding protein 3 family.</text>
</comment>
<evidence type="ECO:0000259" key="6">
    <source>
        <dbReference type="SMART" id="SM00062"/>
    </source>
</evidence>
<evidence type="ECO:0000313" key="7">
    <source>
        <dbReference type="EMBL" id="RSU06555.1"/>
    </source>
</evidence>
<keyword evidence="3 5" id="KW-0732">Signal</keyword>
<dbReference type="Pfam" id="PF00497">
    <property type="entry name" value="SBP_bac_3"/>
    <property type="match status" value="1"/>
</dbReference>
<keyword evidence="8" id="KW-1185">Reference proteome</keyword>
<gene>
    <name evidence="7" type="ORF">CBF30_09920</name>
</gene>
<evidence type="ECO:0000256" key="4">
    <source>
        <dbReference type="RuleBase" id="RU003744"/>
    </source>
</evidence>
<dbReference type="AlphaFoldDB" id="A0A430AFT9"/>
<dbReference type="OrthoDB" id="8613538at2"/>
<dbReference type="Proteomes" id="UP000288669">
    <property type="component" value="Unassembled WGS sequence"/>
</dbReference>
<comment type="caution">
    <text evidence="7">The sequence shown here is derived from an EMBL/GenBank/DDBJ whole genome shotgun (WGS) entry which is preliminary data.</text>
</comment>
<dbReference type="GO" id="GO:0030313">
    <property type="term" value="C:cell envelope"/>
    <property type="evidence" value="ECO:0007669"/>
    <property type="project" value="UniProtKB-SubCell"/>
</dbReference>
<dbReference type="InterPro" id="IPR001638">
    <property type="entry name" value="Solute-binding_3/MltF_N"/>
</dbReference>
<feature type="chain" id="PRO_5019102949" evidence="5">
    <location>
        <begin position="25"/>
        <end position="280"/>
    </location>
</feature>
<sequence>MKSKKSLISVLFFLTLVIISGCKAQTSEQDNSWQKVSKSNQLTVATAGTLFPASYHDKNNQLTGYDVEVIKEVAKRLDINVTFKESNIDGMLAALQNGSADLAANDFSLNKTQSKKFVLSSPIKYSFGSMVVRKSDDSGIQSLKDLKGKKAAGEATTNYMKIAEKFGAKLVSYDNATNDQYLTDVANGRTDVILNDYYLQKMALGALPDVPVKILKDVYYNPTHSGFLLKKENQALRKKINQTIKTMREDGTLTKISQKFFYADVTKEPNIEIKTTVDVN</sequence>
<organism evidence="7 8">
    <name type="scientific">Vagococcus entomophilus</name>
    <dbReference type="NCBI Taxonomy" id="1160095"/>
    <lineage>
        <taxon>Bacteria</taxon>
        <taxon>Bacillati</taxon>
        <taxon>Bacillota</taxon>
        <taxon>Bacilli</taxon>
        <taxon>Lactobacillales</taxon>
        <taxon>Enterococcaceae</taxon>
        <taxon>Vagococcus</taxon>
    </lineage>
</organism>
<reference evidence="7 8" key="1">
    <citation type="submission" date="2017-05" db="EMBL/GenBank/DDBJ databases">
        <title>Vagococcus spp. assemblies.</title>
        <authorList>
            <person name="Gulvik C.A."/>
        </authorList>
    </citation>
    <scope>NUCLEOTIDE SEQUENCE [LARGE SCALE GENOMIC DNA]</scope>
    <source>
        <strain evidence="7 8">DSM 24756</strain>
    </source>
</reference>
<evidence type="ECO:0000256" key="1">
    <source>
        <dbReference type="ARBA" id="ARBA00004196"/>
    </source>
</evidence>
<evidence type="ECO:0000313" key="8">
    <source>
        <dbReference type="Proteomes" id="UP000288669"/>
    </source>
</evidence>
<dbReference type="PANTHER" id="PTHR35936">
    <property type="entry name" value="MEMBRANE-BOUND LYTIC MUREIN TRANSGLYCOSYLASE F"/>
    <property type="match status" value="1"/>
</dbReference>
<comment type="subcellular location">
    <subcellularLocation>
        <location evidence="1">Cell envelope</location>
    </subcellularLocation>
</comment>
<feature type="domain" description="Solute-binding protein family 3/N-terminal" evidence="6">
    <location>
        <begin position="41"/>
        <end position="264"/>
    </location>
</feature>
<feature type="signal peptide" evidence="5">
    <location>
        <begin position="1"/>
        <end position="24"/>
    </location>
</feature>
<protein>
    <submittedName>
        <fullName evidence="7">ABC transporter substrate-binding protein</fullName>
    </submittedName>
</protein>